<dbReference type="STRING" id="50429.A0A2B4RCM1"/>
<feature type="domain" description="Ubiquitin-like protease family profile" evidence="6">
    <location>
        <begin position="1"/>
        <end position="254"/>
    </location>
</feature>
<dbReference type="Pfam" id="PF02902">
    <property type="entry name" value="Peptidase_C48"/>
    <property type="match status" value="1"/>
</dbReference>
<evidence type="ECO:0000256" key="4">
    <source>
        <dbReference type="ARBA" id="ARBA00022807"/>
    </source>
</evidence>
<dbReference type="OrthoDB" id="5989480at2759"/>
<keyword evidence="8" id="KW-1185">Reference proteome</keyword>
<accession>A0A2B4RCM1</accession>
<dbReference type="GO" id="GO:0005634">
    <property type="term" value="C:nucleus"/>
    <property type="evidence" value="ECO:0007669"/>
    <property type="project" value="TreeGrafter"/>
</dbReference>
<reference evidence="8" key="1">
    <citation type="journal article" date="2017" name="bioRxiv">
        <title>Comparative analysis of the genomes of Stylophora pistillata and Acropora digitifera provides evidence for extensive differences between species of corals.</title>
        <authorList>
            <person name="Voolstra C.R."/>
            <person name="Li Y."/>
            <person name="Liew Y.J."/>
            <person name="Baumgarten S."/>
            <person name="Zoccola D."/>
            <person name="Flot J.-F."/>
            <person name="Tambutte S."/>
            <person name="Allemand D."/>
            <person name="Aranda M."/>
        </authorList>
    </citation>
    <scope>NUCLEOTIDE SEQUENCE [LARGE SCALE GENOMIC DNA]</scope>
</reference>
<dbReference type="InterPro" id="IPR038765">
    <property type="entry name" value="Papain-like_cys_pep_sf"/>
</dbReference>
<comment type="similarity">
    <text evidence="1">Belongs to the peptidase C48 family.</text>
</comment>
<dbReference type="GO" id="GO:0006508">
    <property type="term" value="P:proteolysis"/>
    <property type="evidence" value="ECO:0007669"/>
    <property type="project" value="UniProtKB-KW"/>
</dbReference>
<keyword evidence="3" id="KW-0378">Hydrolase</keyword>
<dbReference type="PANTHER" id="PTHR12606:SF141">
    <property type="entry name" value="GH15225P-RELATED"/>
    <property type="match status" value="1"/>
</dbReference>
<dbReference type="Proteomes" id="UP000225706">
    <property type="component" value="Unassembled WGS sequence"/>
</dbReference>
<organism evidence="7 8">
    <name type="scientific">Stylophora pistillata</name>
    <name type="common">Smooth cauliflower coral</name>
    <dbReference type="NCBI Taxonomy" id="50429"/>
    <lineage>
        <taxon>Eukaryota</taxon>
        <taxon>Metazoa</taxon>
        <taxon>Cnidaria</taxon>
        <taxon>Anthozoa</taxon>
        <taxon>Hexacorallia</taxon>
        <taxon>Scleractinia</taxon>
        <taxon>Astrocoeniina</taxon>
        <taxon>Pocilloporidae</taxon>
        <taxon>Stylophora</taxon>
    </lineage>
</organism>
<evidence type="ECO:0000259" key="6">
    <source>
        <dbReference type="PROSITE" id="PS50600"/>
    </source>
</evidence>
<evidence type="ECO:0000256" key="2">
    <source>
        <dbReference type="ARBA" id="ARBA00022670"/>
    </source>
</evidence>
<proteinExistence type="inferred from homology"/>
<dbReference type="InterPro" id="IPR003653">
    <property type="entry name" value="Peptidase_C48_C"/>
</dbReference>
<evidence type="ECO:0000256" key="5">
    <source>
        <dbReference type="SAM" id="MobiDB-lite"/>
    </source>
</evidence>
<feature type="region of interest" description="Disordered" evidence="5">
    <location>
        <begin position="1"/>
        <end position="63"/>
    </location>
</feature>
<dbReference type="GO" id="GO:0016926">
    <property type="term" value="P:protein desumoylation"/>
    <property type="evidence" value="ECO:0007669"/>
    <property type="project" value="TreeGrafter"/>
</dbReference>
<dbReference type="AlphaFoldDB" id="A0A2B4RCM1"/>
<feature type="compositionally biased region" description="Acidic residues" evidence="5">
    <location>
        <begin position="35"/>
        <end position="50"/>
    </location>
</feature>
<dbReference type="PROSITE" id="PS50600">
    <property type="entry name" value="ULP_PROTEASE"/>
    <property type="match status" value="1"/>
</dbReference>
<dbReference type="PANTHER" id="PTHR12606">
    <property type="entry name" value="SENTRIN/SUMO-SPECIFIC PROTEASE"/>
    <property type="match status" value="1"/>
</dbReference>
<dbReference type="Gene3D" id="3.40.395.10">
    <property type="entry name" value="Adenoviral Proteinase, Chain A"/>
    <property type="match status" value="1"/>
</dbReference>
<evidence type="ECO:0000313" key="8">
    <source>
        <dbReference type="Proteomes" id="UP000225706"/>
    </source>
</evidence>
<evidence type="ECO:0000313" key="7">
    <source>
        <dbReference type="EMBL" id="PFX14087.1"/>
    </source>
</evidence>
<comment type="caution">
    <text evidence="7">The sequence shown here is derived from an EMBL/GenBank/DDBJ whole genome shotgun (WGS) entry which is preliminary data.</text>
</comment>
<evidence type="ECO:0000256" key="1">
    <source>
        <dbReference type="ARBA" id="ARBA00005234"/>
    </source>
</evidence>
<dbReference type="EMBL" id="LSMT01000841">
    <property type="protein sequence ID" value="PFX14087.1"/>
    <property type="molecule type" value="Genomic_DNA"/>
</dbReference>
<dbReference type="GO" id="GO:0016929">
    <property type="term" value="F:deSUMOylase activity"/>
    <property type="evidence" value="ECO:0007669"/>
    <property type="project" value="TreeGrafter"/>
</dbReference>
<name>A0A2B4RCM1_STYPI</name>
<sequence length="294" mass="32952">MFSSHVWALNKDENDSKEEDQEEGNHQHVSGNGNDDSDCFVTDDDDDNIDENNSVNEPNEEQDQMNVHIRHGLPPETFTNSCMFANSLAFQLPPFLTPMIDCIATGRLVFGGSHLVDKDDLKASATTEMEVITWEKFEKGVGAFPVQQVLKALKPILNQDIFVVPCNTNNSHHWFLLAVQPPLQCVLALDSMPGSFIKPTVYKAIEKVIQLMKEIDGNLKIEEWSFYANKPGDIPSQINDYDCGVFSCMYARSLVNLSPMISLTVHSISDLRSYMILELHRNAVTNSSTKHESG</sequence>
<keyword evidence="4" id="KW-0788">Thiol protease</keyword>
<dbReference type="SUPFAM" id="SSF54001">
    <property type="entry name" value="Cysteine proteinases"/>
    <property type="match status" value="1"/>
</dbReference>
<evidence type="ECO:0000256" key="3">
    <source>
        <dbReference type="ARBA" id="ARBA00022801"/>
    </source>
</evidence>
<gene>
    <name evidence="7" type="primary">SENP2</name>
    <name evidence="7" type="ORF">AWC38_SpisGene21785</name>
</gene>
<protein>
    <submittedName>
        <fullName evidence="7">Sentrin-specific protease 2</fullName>
    </submittedName>
</protein>
<keyword evidence="2 7" id="KW-0645">Protease</keyword>